<proteinExistence type="inferred from homology"/>
<keyword evidence="2 5" id="KW-0456">Lyase</keyword>
<dbReference type="Pfam" id="PF05985">
    <property type="entry name" value="EutC"/>
    <property type="match status" value="1"/>
</dbReference>
<reference evidence="8" key="1">
    <citation type="journal article" date="2019" name="Int. J. Syst. Evol. Microbiol.">
        <title>The Global Catalogue of Microorganisms (GCM) 10K type strain sequencing project: providing services to taxonomists for standard genome sequencing and annotation.</title>
        <authorList>
            <consortium name="The Broad Institute Genomics Platform"/>
            <consortium name="The Broad Institute Genome Sequencing Center for Infectious Disease"/>
            <person name="Wu L."/>
            <person name="Ma J."/>
        </authorList>
    </citation>
    <scope>NUCLEOTIDE SEQUENCE [LARGE SCALE GENOMIC DNA]</scope>
    <source>
        <strain evidence="8">KCTC 42964</strain>
    </source>
</reference>
<keyword evidence="4 5" id="KW-1283">Bacterial microcompartment</keyword>
<comment type="similarity">
    <text evidence="5">Belongs to the EutC family.</text>
</comment>
<comment type="pathway">
    <text evidence="5">Amine and polyamine degradation; ethanolamine degradation.</text>
</comment>
<evidence type="ECO:0000256" key="3">
    <source>
        <dbReference type="ARBA" id="ARBA00023285"/>
    </source>
</evidence>
<dbReference type="InterPro" id="IPR009246">
    <property type="entry name" value="EutC"/>
</dbReference>
<comment type="caution">
    <text evidence="7">The sequence shown here is derived from an EMBL/GenBank/DDBJ whole genome shotgun (WGS) entry which is preliminary data.</text>
</comment>
<dbReference type="EC" id="4.3.1.7" evidence="5"/>
<evidence type="ECO:0000256" key="4">
    <source>
        <dbReference type="ARBA" id="ARBA00024446"/>
    </source>
</evidence>
<dbReference type="Gene3D" id="3.40.50.11240">
    <property type="entry name" value="Ethanolamine ammonia-lyase light chain (EutC)"/>
    <property type="match status" value="1"/>
</dbReference>
<dbReference type="RefSeq" id="WP_379897703.1">
    <property type="nucleotide sequence ID" value="NZ_JBHRTR010000005.1"/>
</dbReference>
<protein>
    <recommendedName>
        <fullName evidence="5">Ethanolamine ammonia-lyase small subunit</fullName>
        <shortName evidence="5">EAL small subunit</shortName>
        <ecNumber evidence="5">4.3.1.7</ecNumber>
    </recommendedName>
</protein>
<comment type="cofactor">
    <cofactor evidence="5">
        <name>adenosylcob(III)alamin</name>
        <dbReference type="ChEBI" id="CHEBI:18408"/>
    </cofactor>
    <text evidence="5">Binds between the large and small subunits.</text>
</comment>
<dbReference type="Proteomes" id="UP001595528">
    <property type="component" value="Unassembled WGS sequence"/>
</dbReference>
<feature type="binding site" evidence="5">
    <location>
        <position position="170"/>
    </location>
    <ligand>
        <name>adenosylcob(III)alamin</name>
        <dbReference type="ChEBI" id="CHEBI:18408"/>
    </ligand>
</feature>
<dbReference type="PIRSF" id="PIRSF018982">
    <property type="entry name" value="EutC"/>
    <property type="match status" value="1"/>
</dbReference>
<evidence type="ECO:0000256" key="2">
    <source>
        <dbReference type="ARBA" id="ARBA00023239"/>
    </source>
</evidence>
<evidence type="ECO:0000256" key="1">
    <source>
        <dbReference type="ARBA" id="ARBA00022628"/>
    </source>
</evidence>
<dbReference type="NCBIfam" id="NF003971">
    <property type="entry name" value="PRK05465.1"/>
    <property type="match status" value="1"/>
</dbReference>
<evidence type="ECO:0000313" key="8">
    <source>
        <dbReference type="Proteomes" id="UP001595528"/>
    </source>
</evidence>
<accession>A0ABV7KV01</accession>
<organism evidence="7 8">
    <name type="scientific">Marinibaculum pumilum</name>
    <dbReference type="NCBI Taxonomy" id="1766165"/>
    <lineage>
        <taxon>Bacteria</taxon>
        <taxon>Pseudomonadati</taxon>
        <taxon>Pseudomonadota</taxon>
        <taxon>Alphaproteobacteria</taxon>
        <taxon>Rhodospirillales</taxon>
        <taxon>Rhodospirillaceae</taxon>
        <taxon>Marinibaculum</taxon>
    </lineage>
</organism>
<dbReference type="PANTHER" id="PTHR39330">
    <property type="entry name" value="ETHANOLAMINE AMMONIA-LYASE LIGHT CHAIN"/>
    <property type="match status" value="1"/>
</dbReference>
<comment type="subcellular location">
    <subcellularLocation>
        <location evidence="5">Bacterial microcompartment</location>
    </subcellularLocation>
</comment>
<feature type="binding site" evidence="5">
    <location>
        <position position="191"/>
    </location>
    <ligand>
        <name>adenosylcob(III)alamin</name>
        <dbReference type="ChEBI" id="CHEBI:18408"/>
    </ligand>
</feature>
<feature type="binding site" evidence="5">
    <location>
        <position position="220"/>
    </location>
    <ligand>
        <name>adenosylcob(III)alamin</name>
        <dbReference type="ChEBI" id="CHEBI:18408"/>
    </ligand>
</feature>
<keyword evidence="8" id="KW-1185">Reference proteome</keyword>
<dbReference type="InterPro" id="IPR042255">
    <property type="entry name" value="EutC_N"/>
</dbReference>
<feature type="region of interest" description="Disordered" evidence="6">
    <location>
        <begin position="1"/>
        <end position="20"/>
    </location>
</feature>
<evidence type="ECO:0000256" key="6">
    <source>
        <dbReference type="SAM" id="MobiDB-lite"/>
    </source>
</evidence>
<comment type="function">
    <text evidence="5">Catalyzes the deamination of various vicinal amino-alcohols to oxo compounds. Allows this organism to utilize ethanolamine as the sole source of nitrogen and carbon in the presence of external vitamin B12.</text>
</comment>
<comment type="subunit">
    <text evidence="5">The basic unit is a heterodimer which dimerizes to form tetramers. The heterotetramers trimerize; 6 large subunits form a core ring with 6 small subunits projecting outwards.</text>
</comment>
<evidence type="ECO:0000313" key="7">
    <source>
        <dbReference type="EMBL" id="MFC3225960.1"/>
    </source>
</evidence>
<dbReference type="HAMAP" id="MF_00601">
    <property type="entry name" value="EutC"/>
    <property type="match status" value="1"/>
</dbReference>
<name>A0ABV7KV01_9PROT</name>
<dbReference type="GO" id="GO:0008851">
    <property type="term" value="F:ethanolamine ammonia-lyase activity"/>
    <property type="evidence" value="ECO:0007669"/>
    <property type="project" value="UniProtKB-EC"/>
</dbReference>
<dbReference type="InterPro" id="IPR042251">
    <property type="entry name" value="EutC_C"/>
</dbReference>
<evidence type="ECO:0000256" key="5">
    <source>
        <dbReference type="HAMAP-Rule" id="MF_00601"/>
    </source>
</evidence>
<sequence>MPRKPDPPLPAAPAGDAVTPAPRGLAALRRHSDARIALGRAGAGLPTAAQLRFALDHARARDAVYSALDAAALAAGLQAMGLPVACLHSRVPARAAYLRRPDLGRQVALGDGTALAGLAPDRDVLLALVDGLSATAVNLNALPVVEALLPLLQAEGLSVAGAALVEQGRVAAPDAVAERLRAGCTVVLIGERPGLSAADSLGAYLTWRAAPGTPDSRRNCISNIRSGGLPAGAAAAKIAWLAAQMKRRNVSGIALKEAATLPPA</sequence>
<keyword evidence="3 5" id="KW-0170">Cobalt</keyword>
<gene>
    <name evidence="5 7" type="primary">eutC</name>
    <name evidence="7" type="ORF">ACFOGJ_01875</name>
</gene>
<comment type="catalytic activity">
    <reaction evidence="5">
        <text>ethanolamine = acetaldehyde + NH4(+)</text>
        <dbReference type="Rhea" id="RHEA:15313"/>
        <dbReference type="ChEBI" id="CHEBI:15343"/>
        <dbReference type="ChEBI" id="CHEBI:28938"/>
        <dbReference type="ChEBI" id="CHEBI:57603"/>
        <dbReference type="EC" id="4.3.1.7"/>
    </reaction>
</comment>
<dbReference type="PANTHER" id="PTHR39330:SF1">
    <property type="entry name" value="ETHANOLAMINE AMMONIA-LYASE SMALL SUBUNIT"/>
    <property type="match status" value="1"/>
</dbReference>
<dbReference type="Gene3D" id="1.10.30.40">
    <property type="entry name" value="Ethanolamine ammonia-lyase light chain (EutC), N-terminal domain"/>
    <property type="match status" value="1"/>
</dbReference>
<dbReference type="EMBL" id="JBHRTR010000005">
    <property type="protein sequence ID" value="MFC3225960.1"/>
    <property type="molecule type" value="Genomic_DNA"/>
</dbReference>
<keyword evidence="1 5" id="KW-0846">Cobalamin</keyword>